<proteinExistence type="predicted"/>
<dbReference type="RefSeq" id="WP_052679021.1">
    <property type="nucleotide sequence ID" value="NZ_JYIW01000024.1"/>
</dbReference>
<evidence type="ECO:0000313" key="2">
    <source>
        <dbReference type="EMBL" id="KJL29175.1"/>
    </source>
</evidence>
<dbReference type="Proteomes" id="UP000033640">
    <property type="component" value="Unassembled WGS sequence"/>
</dbReference>
<accession>A0A0F0LA90</accession>
<organism evidence="2 3">
    <name type="scientific">Microbacterium oxydans</name>
    <dbReference type="NCBI Taxonomy" id="82380"/>
    <lineage>
        <taxon>Bacteria</taxon>
        <taxon>Bacillati</taxon>
        <taxon>Actinomycetota</taxon>
        <taxon>Actinomycetes</taxon>
        <taxon>Micrococcales</taxon>
        <taxon>Microbacteriaceae</taxon>
        <taxon>Microbacterium</taxon>
    </lineage>
</organism>
<dbReference type="GO" id="GO:0008897">
    <property type="term" value="F:holo-[acyl-carrier-protein] synthase activity"/>
    <property type="evidence" value="ECO:0007669"/>
    <property type="project" value="InterPro"/>
</dbReference>
<evidence type="ECO:0000313" key="3">
    <source>
        <dbReference type="Proteomes" id="UP000033640"/>
    </source>
</evidence>
<protein>
    <recommendedName>
        <fullName evidence="4">4'-phosphopantetheinyl transferase domain-containing protein</fullName>
    </recommendedName>
</protein>
<evidence type="ECO:0000256" key="1">
    <source>
        <dbReference type="SAM" id="MobiDB-lite"/>
    </source>
</evidence>
<name>A0A0F0LA90_9MICO</name>
<dbReference type="AlphaFoldDB" id="A0A0F0LA90"/>
<sequence>MGEITWRGAMIAWAHTSAFDVAEADLAAMGERQLARYRQLDGARASGFLAGRALIRELVLRLGGGPVVHLDSACERCGDDHAAPRIDGFMISVSHAGDLVAVAVAPGMDPLGVDVEADADRTRVAELGPMFAPVSAPDLAGWTRIEAAVKADGRGFAIDPRDVRLEPQPQHEGSPMQAPPTWLADVPDRTSRLQVATLPGPTGYTLSVARG</sequence>
<dbReference type="GO" id="GO:0000287">
    <property type="term" value="F:magnesium ion binding"/>
    <property type="evidence" value="ECO:0007669"/>
    <property type="project" value="InterPro"/>
</dbReference>
<dbReference type="OrthoDB" id="190168at2"/>
<dbReference type="Gene3D" id="3.90.470.20">
    <property type="entry name" value="4'-phosphopantetheinyl transferase domain"/>
    <property type="match status" value="1"/>
</dbReference>
<evidence type="ECO:0008006" key="4">
    <source>
        <dbReference type="Google" id="ProtNLM"/>
    </source>
</evidence>
<dbReference type="PATRIC" id="fig|82380.11.peg.1837"/>
<dbReference type="InterPro" id="IPR037143">
    <property type="entry name" value="4-PPantetheinyl_Trfase_dom_sf"/>
</dbReference>
<feature type="region of interest" description="Disordered" evidence="1">
    <location>
        <begin position="165"/>
        <end position="184"/>
    </location>
</feature>
<gene>
    <name evidence="2" type="ORF">RS83_01801</name>
</gene>
<comment type="caution">
    <text evidence="2">The sequence shown here is derived from an EMBL/GenBank/DDBJ whole genome shotgun (WGS) entry which is preliminary data.</text>
</comment>
<reference evidence="2 3" key="1">
    <citation type="submission" date="2015-02" db="EMBL/GenBank/DDBJ databases">
        <title>Draft genome sequences of ten Microbacterium spp. with emphasis on heavy metal contaminated environments.</title>
        <authorList>
            <person name="Corretto E."/>
        </authorList>
    </citation>
    <scope>NUCLEOTIDE SEQUENCE [LARGE SCALE GENOMIC DNA]</scope>
    <source>
        <strain evidence="2 3">BEL4b</strain>
    </source>
</reference>
<dbReference type="EMBL" id="JYIW01000024">
    <property type="protein sequence ID" value="KJL29175.1"/>
    <property type="molecule type" value="Genomic_DNA"/>
</dbReference>